<feature type="transmembrane region" description="Helical" evidence="6">
    <location>
        <begin position="282"/>
        <end position="301"/>
    </location>
</feature>
<evidence type="ECO:0000256" key="2">
    <source>
        <dbReference type="ARBA" id="ARBA00022475"/>
    </source>
</evidence>
<feature type="transmembrane region" description="Helical" evidence="6">
    <location>
        <begin position="132"/>
        <end position="150"/>
    </location>
</feature>
<dbReference type="EMBL" id="JANIBL010000086">
    <property type="protein sequence ID" value="MCQ8119701.1"/>
    <property type="molecule type" value="Genomic_DNA"/>
</dbReference>
<feature type="transmembrane region" description="Helical" evidence="6">
    <location>
        <begin position="104"/>
        <end position="120"/>
    </location>
</feature>
<dbReference type="RefSeq" id="WP_256608540.1">
    <property type="nucleotide sequence ID" value="NZ_JANIBL010000086.1"/>
</dbReference>
<evidence type="ECO:0000256" key="3">
    <source>
        <dbReference type="ARBA" id="ARBA00022692"/>
    </source>
</evidence>
<feature type="transmembrane region" description="Helical" evidence="6">
    <location>
        <begin position="27"/>
        <end position="49"/>
    </location>
</feature>
<evidence type="ECO:0000313" key="8">
    <source>
        <dbReference type="Proteomes" id="UP001524570"/>
    </source>
</evidence>
<sequence length="454" mass="50057">MGLIKRISNIFQSEQKLSLIKGALGSFSLKISSTGMNFLSAILMARLLGPGDYGIYSYAMAIIFFMSVPTSLGLPSLLVRYIASYFAKEEWGYIRGLMVTSNKIVLVLSVTIVSTAWFVTEVFKDNFKPMQLYTLQAALFLLPLSSVSGLRSAVLQGLNRTIIGQFPETLLKSAVILGLLYAALLFLPRNLITPVFVMHIQIVATAVAFVFGSIFLWKFIPKNVKKTSANYEYKKWLRSALPFMLFGGMIVINQKTDLLMLGWLSGTYAVGIYEVATRGAEIFIFILVSINVAAGPTMTNLYVKGETQRLKNLVASCTGVIFIISFFLFLVIYFWGELLIGVLFGAKYSEAYNPLVILCTGQLFNALLGTVVGQLLIMTGHERETTIGIGFGALMNLVLCFYLIPELKAVGAAFASAASLTSGNLLLVFYAIKKLGINTTIFALLFHRRKLHKI</sequence>
<dbReference type="InterPro" id="IPR002797">
    <property type="entry name" value="Polysacc_synth"/>
</dbReference>
<feature type="transmembrane region" description="Helical" evidence="6">
    <location>
        <begin position="355"/>
        <end position="378"/>
    </location>
</feature>
<proteinExistence type="predicted"/>
<keyword evidence="2" id="KW-1003">Cell membrane</keyword>
<gene>
    <name evidence="7" type="ORF">NP589_19935</name>
</gene>
<dbReference type="Pfam" id="PF01943">
    <property type="entry name" value="Polysacc_synt"/>
    <property type="match status" value="1"/>
</dbReference>
<evidence type="ECO:0000256" key="4">
    <source>
        <dbReference type="ARBA" id="ARBA00022989"/>
    </source>
</evidence>
<keyword evidence="5 6" id="KW-0472">Membrane</keyword>
<keyword evidence="4 6" id="KW-1133">Transmembrane helix</keyword>
<dbReference type="PANTHER" id="PTHR30250">
    <property type="entry name" value="PST FAMILY PREDICTED COLANIC ACID TRANSPORTER"/>
    <property type="match status" value="1"/>
</dbReference>
<organism evidence="7 8">
    <name type="scientific">Methylomonas rosea</name>
    <dbReference type="NCBI Taxonomy" id="2952227"/>
    <lineage>
        <taxon>Bacteria</taxon>
        <taxon>Pseudomonadati</taxon>
        <taxon>Pseudomonadota</taxon>
        <taxon>Gammaproteobacteria</taxon>
        <taxon>Methylococcales</taxon>
        <taxon>Methylococcaceae</taxon>
        <taxon>Methylomonas</taxon>
    </lineage>
</organism>
<feature type="transmembrane region" description="Helical" evidence="6">
    <location>
        <begin position="313"/>
        <end position="335"/>
    </location>
</feature>
<feature type="transmembrane region" description="Helical" evidence="6">
    <location>
        <begin position="241"/>
        <end position="262"/>
    </location>
</feature>
<feature type="transmembrane region" description="Helical" evidence="6">
    <location>
        <begin position="385"/>
        <end position="404"/>
    </location>
</feature>
<keyword evidence="8" id="KW-1185">Reference proteome</keyword>
<dbReference type="Proteomes" id="UP001524570">
    <property type="component" value="Unassembled WGS sequence"/>
</dbReference>
<comment type="caution">
    <text evidence="7">The sequence shown here is derived from an EMBL/GenBank/DDBJ whole genome shotgun (WGS) entry which is preliminary data.</text>
</comment>
<evidence type="ECO:0000256" key="6">
    <source>
        <dbReference type="SAM" id="Phobius"/>
    </source>
</evidence>
<feature type="transmembrane region" description="Helical" evidence="6">
    <location>
        <begin position="170"/>
        <end position="187"/>
    </location>
</feature>
<dbReference type="CDD" id="cd13128">
    <property type="entry name" value="MATE_Wzx_like"/>
    <property type="match status" value="1"/>
</dbReference>
<keyword evidence="3 6" id="KW-0812">Transmembrane</keyword>
<dbReference type="PANTHER" id="PTHR30250:SF11">
    <property type="entry name" value="O-ANTIGEN TRANSPORTER-RELATED"/>
    <property type="match status" value="1"/>
</dbReference>
<evidence type="ECO:0000313" key="7">
    <source>
        <dbReference type="EMBL" id="MCQ8119701.1"/>
    </source>
</evidence>
<reference evidence="7 8" key="1">
    <citation type="submission" date="2022-07" db="EMBL/GenBank/DDBJ databases">
        <title>Methylomonas rivi sp. nov., Methylomonas rosea sp. nov., Methylomonas aureus sp. nov. and Methylomonas subterranea sp. nov., four novel methanotrophs isolated from a freshwater creek and the deep terrestrial subsurface.</title>
        <authorList>
            <person name="Abin C."/>
            <person name="Sankaranarayanan K."/>
            <person name="Garner C."/>
            <person name="Sindelar R."/>
            <person name="Kotary K."/>
            <person name="Garner R."/>
            <person name="Barclay S."/>
            <person name="Lawson P."/>
            <person name="Krumholz L."/>
        </authorList>
    </citation>
    <scope>NUCLEOTIDE SEQUENCE [LARGE SCALE GENOMIC DNA]</scope>
    <source>
        <strain evidence="7 8">WSC-7</strain>
    </source>
</reference>
<name>A0ABT1TZ79_9GAMM</name>
<accession>A0ABT1TZ79</accession>
<feature type="transmembrane region" description="Helical" evidence="6">
    <location>
        <begin position="55"/>
        <end position="83"/>
    </location>
</feature>
<evidence type="ECO:0000256" key="5">
    <source>
        <dbReference type="ARBA" id="ARBA00023136"/>
    </source>
</evidence>
<feature type="transmembrane region" description="Helical" evidence="6">
    <location>
        <begin position="199"/>
        <end position="220"/>
    </location>
</feature>
<dbReference type="InterPro" id="IPR050833">
    <property type="entry name" value="Poly_Biosynth_Transport"/>
</dbReference>
<feature type="transmembrane region" description="Helical" evidence="6">
    <location>
        <begin position="410"/>
        <end position="432"/>
    </location>
</feature>
<protein>
    <submittedName>
        <fullName evidence="7">Flippase</fullName>
    </submittedName>
</protein>
<evidence type="ECO:0000256" key="1">
    <source>
        <dbReference type="ARBA" id="ARBA00004651"/>
    </source>
</evidence>
<comment type="subcellular location">
    <subcellularLocation>
        <location evidence="1">Cell membrane</location>
        <topology evidence="1">Multi-pass membrane protein</topology>
    </subcellularLocation>
</comment>